<reference evidence="1 2" key="1">
    <citation type="submission" date="2019-05" db="EMBL/GenBank/DDBJ databases">
        <title>The organization of the Streptococcus sanguinis genomes.</title>
        <authorList>
            <person name="Wu C.H."/>
            <person name="Chen Y.Y.M."/>
            <person name="Wang H.Y."/>
        </authorList>
    </citation>
    <scope>NUCLEOTIDE SEQUENCE [LARGE SCALE GENOMIC DNA]</scope>
    <source>
        <strain evidence="1 2">CGMH010</strain>
    </source>
</reference>
<dbReference type="AlphaFoldDB" id="A0A7H8V6H9"/>
<protein>
    <submittedName>
        <fullName evidence="1">Uncharacterized protein</fullName>
    </submittedName>
</protein>
<dbReference type="EMBL" id="CP040556">
    <property type="protein sequence ID" value="QLB52163.1"/>
    <property type="molecule type" value="Genomic_DNA"/>
</dbReference>
<gene>
    <name evidence="1" type="ORF">FFV08_05660</name>
</gene>
<evidence type="ECO:0000313" key="2">
    <source>
        <dbReference type="Proteomes" id="UP000509410"/>
    </source>
</evidence>
<proteinExistence type="predicted"/>
<evidence type="ECO:0000313" key="1">
    <source>
        <dbReference type="EMBL" id="QLB52163.1"/>
    </source>
</evidence>
<organism evidence="1 2">
    <name type="scientific">Streptococcus sanguinis</name>
    <dbReference type="NCBI Taxonomy" id="1305"/>
    <lineage>
        <taxon>Bacteria</taxon>
        <taxon>Bacillati</taxon>
        <taxon>Bacillota</taxon>
        <taxon>Bacilli</taxon>
        <taxon>Lactobacillales</taxon>
        <taxon>Streptococcaceae</taxon>
        <taxon>Streptococcus</taxon>
    </lineage>
</organism>
<accession>A0A7H8V6H9</accession>
<name>A0A7H8V6H9_STRSA</name>
<dbReference type="Proteomes" id="UP000509410">
    <property type="component" value="Chromosome"/>
</dbReference>
<sequence>MASDAELKSQYYSVKADLDRYRRVRDGISSHRLDYKRSTSDMEDYISYIESIVNTIDSESGYFYLESASSKLKEHKQVLQDYVDFVQNSNSSFISLYNDVVAKISSLESQLESIKTEYNKGKKHFNRLGLDENPLDFFGGGIF</sequence>